<dbReference type="Pfam" id="PF17871">
    <property type="entry name" value="AAA_lid_9"/>
    <property type="match status" value="1"/>
</dbReference>
<dbReference type="FunFam" id="3.40.50.300:FF:000120">
    <property type="entry name" value="ATP-dependent chaperone ClpB"/>
    <property type="match status" value="1"/>
</dbReference>
<dbReference type="Gene3D" id="1.10.8.60">
    <property type="match status" value="1"/>
</dbReference>
<dbReference type="NCBIfam" id="TIGR03346">
    <property type="entry name" value="chaperone_ClpB"/>
    <property type="match status" value="1"/>
</dbReference>
<dbReference type="CDD" id="cd00009">
    <property type="entry name" value="AAA"/>
    <property type="match status" value="1"/>
</dbReference>
<dbReference type="InterPro" id="IPR019489">
    <property type="entry name" value="Clp_ATPase_C"/>
</dbReference>
<dbReference type="SMART" id="SM01086">
    <property type="entry name" value="ClpB_D2-small"/>
    <property type="match status" value="1"/>
</dbReference>
<comment type="subunit">
    <text evidence="10">Homohexamer. The oligomerization is ATP-dependent.</text>
</comment>
<evidence type="ECO:0000256" key="7">
    <source>
        <dbReference type="ARBA" id="ARBA00023054"/>
    </source>
</evidence>
<dbReference type="InterPro" id="IPR028299">
    <property type="entry name" value="ClpA/B_CS2"/>
</dbReference>
<dbReference type="EMBL" id="BMZE01000005">
    <property type="protein sequence ID" value="GHA37737.1"/>
    <property type="molecule type" value="Genomic_DNA"/>
</dbReference>
<organism evidence="15 16">
    <name type="scientific">Devosia pacifica</name>
    <dbReference type="NCBI Taxonomy" id="1335967"/>
    <lineage>
        <taxon>Bacteria</taxon>
        <taxon>Pseudomonadati</taxon>
        <taxon>Pseudomonadota</taxon>
        <taxon>Alphaproteobacteria</taxon>
        <taxon>Hyphomicrobiales</taxon>
        <taxon>Devosiaceae</taxon>
        <taxon>Devosia</taxon>
    </lineage>
</organism>
<evidence type="ECO:0000256" key="11">
    <source>
        <dbReference type="PROSITE-ProRule" id="PRU01251"/>
    </source>
</evidence>
<dbReference type="GO" id="GO:0005524">
    <property type="term" value="F:ATP binding"/>
    <property type="evidence" value="ECO:0007669"/>
    <property type="project" value="UniProtKB-UniRule"/>
</dbReference>
<dbReference type="Pfam" id="PF00004">
    <property type="entry name" value="AAA"/>
    <property type="match status" value="1"/>
</dbReference>
<dbReference type="AlphaFoldDB" id="A0A918SEH6"/>
<dbReference type="InterPro" id="IPR017730">
    <property type="entry name" value="Chaperonin_ClpB"/>
</dbReference>
<dbReference type="FunFam" id="3.40.50.300:FF:000025">
    <property type="entry name" value="ATP-dependent Clp protease subunit"/>
    <property type="match status" value="1"/>
</dbReference>
<dbReference type="InterPro" id="IPR036628">
    <property type="entry name" value="Clp_N_dom_sf"/>
</dbReference>
<keyword evidence="7 13" id="KW-0175">Coiled coil</keyword>
<dbReference type="FunFam" id="3.40.50.300:FF:000010">
    <property type="entry name" value="Chaperone clpB 1, putative"/>
    <property type="match status" value="1"/>
</dbReference>
<dbReference type="RefSeq" id="WP_189427295.1">
    <property type="nucleotide sequence ID" value="NZ_BMZE01000005.1"/>
</dbReference>
<sequence>MNIEKYTERARGFIQSAQTMALGQGHQQFAPIHLLKVLLDDTEGMASGLIERAGGDPRMARAETEAAINKIPKVSGSGASQLYLGRELARVFETAESAAQKAGDSFVTVERLLLALVMEKDTDAGKVLAAAGVTPQTLNAAIEEIRKGRTADSASAENAYDALKKYARDLTADVRAGKLDPVIGRDEEIRRTIQVLSRRTKNNPVLIGEPGVGKTAIAEGLAIRIVNGDVPESLRNKSLMALDMGALIAGAKYRGEFEERLKAVLSEITAADGQIILFIDEMHTLVGAGKADGAMDASNLLKPALARGELHCVGATTLDEYRKHVEKDAALARRFQPVFVDEPTVEDTISVLRGLKEKYELHHGIRISDSALVSAATLSNRYITDRFLPDKAIDLMDEAAARLRMAVDSKPEALDELDRRIMQLKIEREALKKETDDASRQRLERLEGDLADLEDEAQTLSTRWLAEKERLSGSQKLKEELDKARSELEIAQRRGDLGRAGELAYGVIPDLEKRINVAEGAEGESAAGPMVEEVVTPTHIAQVVSRWTGIPVDRMLEGEREKLMHMEDTLGARVIGQDEAVAAVSKAVRRARAGLQDPNRPIGSFIFLGPTGVGKTELTKSLAQFLFDDETAMVRLDMSEFMEKHSVARLIGAPPGYVGYDEGGVLTEAVRRRPYQVVLFDEIEKAHPDVFNVLLQVLDDGRLTDGQGRTVDFRNTVIIMTSNLGAEYLVNLNEGESVELARGKVLDIVRATFRPEFLNRIDETLLFHRLDRSHMGGIVDIQLERLKKLLEERDIDLELTEGARAWLANEGYDPAYGARPLKRVIQREVQDRLADAILSGEVADGDSVIVDSGAEGLVLRRTDAEALPGAAA</sequence>
<dbReference type="Proteomes" id="UP000646579">
    <property type="component" value="Unassembled WGS sequence"/>
</dbReference>
<dbReference type="InterPro" id="IPR027417">
    <property type="entry name" value="P-loop_NTPase"/>
</dbReference>
<dbReference type="Pfam" id="PF07724">
    <property type="entry name" value="AAA_2"/>
    <property type="match status" value="1"/>
</dbReference>
<dbReference type="InterPro" id="IPR050130">
    <property type="entry name" value="ClpA_ClpB"/>
</dbReference>
<evidence type="ECO:0000256" key="3">
    <source>
        <dbReference type="ARBA" id="ARBA00017574"/>
    </source>
</evidence>
<dbReference type="InterPro" id="IPR018368">
    <property type="entry name" value="ClpA/B_CS1"/>
</dbReference>
<dbReference type="PROSITE" id="PS00870">
    <property type="entry name" value="CLPAB_1"/>
    <property type="match status" value="1"/>
</dbReference>
<name>A0A918SEH6_9HYPH</name>
<evidence type="ECO:0000256" key="4">
    <source>
        <dbReference type="ARBA" id="ARBA00022737"/>
    </source>
</evidence>
<accession>A0A918SEH6</accession>
<reference evidence="15" key="1">
    <citation type="journal article" date="2014" name="Int. J. Syst. Evol. Microbiol.">
        <title>Complete genome sequence of Corynebacterium casei LMG S-19264T (=DSM 44701T), isolated from a smear-ripened cheese.</title>
        <authorList>
            <consortium name="US DOE Joint Genome Institute (JGI-PGF)"/>
            <person name="Walter F."/>
            <person name="Albersmeier A."/>
            <person name="Kalinowski J."/>
            <person name="Ruckert C."/>
        </authorList>
    </citation>
    <scope>NUCLEOTIDE SEQUENCE</scope>
    <source>
        <strain evidence="15">KCTC 32437</strain>
    </source>
</reference>
<evidence type="ECO:0000256" key="1">
    <source>
        <dbReference type="ARBA" id="ARBA00004496"/>
    </source>
</evidence>
<dbReference type="PANTHER" id="PTHR11638">
    <property type="entry name" value="ATP-DEPENDENT CLP PROTEASE"/>
    <property type="match status" value="1"/>
</dbReference>
<keyword evidence="5 12" id="KW-0547">Nucleotide-binding</keyword>
<keyword evidence="13" id="KW-0346">Stress response</keyword>
<evidence type="ECO:0000256" key="13">
    <source>
        <dbReference type="RuleBase" id="RU362034"/>
    </source>
</evidence>
<keyword evidence="6 12" id="KW-0067">ATP-binding</keyword>
<dbReference type="PANTHER" id="PTHR11638:SF18">
    <property type="entry name" value="HEAT SHOCK PROTEIN 104"/>
    <property type="match status" value="1"/>
</dbReference>
<evidence type="ECO:0000256" key="9">
    <source>
        <dbReference type="ARBA" id="ARBA00025613"/>
    </source>
</evidence>
<evidence type="ECO:0000256" key="2">
    <source>
        <dbReference type="ARBA" id="ARBA00008675"/>
    </source>
</evidence>
<protein>
    <recommendedName>
        <fullName evidence="3 13">Chaperone protein ClpB</fullName>
    </recommendedName>
</protein>
<keyword evidence="13" id="KW-0963">Cytoplasm</keyword>
<dbReference type="InterPro" id="IPR004176">
    <property type="entry name" value="Clp_R_N"/>
</dbReference>
<dbReference type="InterPro" id="IPR003959">
    <property type="entry name" value="ATPase_AAA_core"/>
</dbReference>
<dbReference type="GO" id="GO:0016887">
    <property type="term" value="F:ATP hydrolysis activity"/>
    <property type="evidence" value="ECO:0007669"/>
    <property type="project" value="InterPro"/>
</dbReference>
<keyword evidence="16" id="KW-1185">Reference proteome</keyword>
<evidence type="ECO:0000313" key="16">
    <source>
        <dbReference type="Proteomes" id="UP000646579"/>
    </source>
</evidence>
<dbReference type="Gene3D" id="3.40.50.300">
    <property type="entry name" value="P-loop containing nucleotide triphosphate hydrolases"/>
    <property type="match status" value="3"/>
</dbReference>
<gene>
    <name evidence="13 15" type="primary">clpB</name>
    <name evidence="15" type="ORF">GCM10007989_36980</name>
</gene>
<dbReference type="GO" id="GO:0005737">
    <property type="term" value="C:cytoplasm"/>
    <property type="evidence" value="ECO:0007669"/>
    <property type="project" value="UniProtKB-SubCell"/>
</dbReference>
<dbReference type="Pfam" id="PF02861">
    <property type="entry name" value="Clp_N"/>
    <property type="match status" value="1"/>
</dbReference>
<reference evidence="15" key="2">
    <citation type="submission" date="2020-09" db="EMBL/GenBank/DDBJ databases">
        <authorList>
            <person name="Sun Q."/>
            <person name="Kim S."/>
        </authorList>
    </citation>
    <scope>NUCLEOTIDE SEQUENCE</scope>
    <source>
        <strain evidence="15">KCTC 32437</strain>
    </source>
</reference>
<dbReference type="InterPro" id="IPR001270">
    <property type="entry name" value="ClpA/B"/>
</dbReference>
<evidence type="ECO:0000313" key="15">
    <source>
        <dbReference type="EMBL" id="GHA37737.1"/>
    </source>
</evidence>
<dbReference type="FunFam" id="1.10.8.60:FF:000017">
    <property type="entry name" value="ATP-dependent chaperone ClpB"/>
    <property type="match status" value="1"/>
</dbReference>
<keyword evidence="8 12" id="KW-0143">Chaperone</keyword>
<comment type="similarity">
    <text evidence="2 12">Belongs to the ClpA/ClpB family.</text>
</comment>
<comment type="subcellular location">
    <subcellularLocation>
        <location evidence="1 13">Cytoplasm</location>
    </subcellularLocation>
</comment>
<proteinExistence type="inferred from homology"/>
<feature type="coiled-coil region" evidence="13">
    <location>
        <begin position="414"/>
        <end position="494"/>
    </location>
</feature>
<dbReference type="Gene3D" id="1.10.1780.10">
    <property type="entry name" value="Clp, N-terminal domain"/>
    <property type="match status" value="1"/>
</dbReference>
<keyword evidence="4 11" id="KW-0677">Repeat</keyword>
<dbReference type="InterPro" id="IPR003593">
    <property type="entry name" value="AAA+_ATPase"/>
</dbReference>
<evidence type="ECO:0000256" key="5">
    <source>
        <dbReference type="ARBA" id="ARBA00022741"/>
    </source>
</evidence>
<comment type="caution">
    <text evidence="15">The sequence shown here is derived from an EMBL/GenBank/DDBJ whole genome shotgun (WGS) entry which is preliminary data.</text>
</comment>
<dbReference type="GO" id="GO:0042026">
    <property type="term" value="P:protein refolding"/>
    <property type="evidence" value="ECO:0007669"/>
    <property type="project" value="UniProtKB-UniRule"/>
</dbReference>
<feature type="domain" description="Clp R" evidence="14">
    <location>
        <begin position="3"/>
        <end position="148"/>
    </location>
</feature>
<dbReference type="PROSITE" id="PS51903">
    <property type="entry name" value="CLP_R"/>
    <property type="match status" value="1"/>
</dbReference>
<evidence type="ECO:0000256" key="6">
    <source>
        <dbReference type="ARBA" id="ARBA00022840"/>
    </source>
</evidence>
<comment type="function">
    <text evidence="9">Part of a stress-induced multi-chaperone system, it is involved in the recovery of the cell from heat-induced damage, in cooperation with DnaK, DnaJ and GrpE. Acts before DnaK, in the processing of protein aggregates. Protein binding stimulates the ATPase activity; ATP hydrolysis unfolds the denatured protein aggregates, which probably helps expose new hydrophobic binding sites on the surface of ClpB-bound aggregates, contributing to the solubilization and refolding of denatured protein aggregates by DnaK.</text>
</comment>
<dbReference type="PROSITE" id="PS00871">
    <property type="entry name" value="CLPAB_2"/>
    <property type="match status" value="1"/>
</dbReference>
<dbReference type="SMART" id="SM00382">
    <property type="entry name" value="AAA"/>
    <property type="match status" value="2"/>
</dbReference>
<dbReference type="InterPro" id="IPR041546">
    <property type="entry name" value="ClpA/ClpB_AAA_lid"/>
</dbReference>
<dbReference type="PRINTS" id="PR00300">
    <property type="entry name" value="CLPPROTEASEA"/>
</dbReference>
<dbReference type="GO" id="GO:0034605">
    <property type="term" value="P:cellular response to heat"/>
    <property type="evidence" value="ECO:0007669"/>
    <property type="project" value="TreeGrafter"/>
</dbReference>
<dbReference type="Pfam" id="PF10431">
    <property type="entry name" value="ClpB_D2-small"/>
    <property type="match status" value="1"/>
</dbReference>
<dbReference type="SUPFAM" id="SSF81923">
    <property type="entry name" value="Double Clp-N motif"/>
    <property type="match status" value="1"/>
</dbReference>
<dbReference type="CDD" id="cd19499">
    <property type="entry name" value="RecA-like_ClpB_Hsp104-like"/>
    <property type="match status" value="1"/>
</dbReference>
<evidence type="ECO:0000256" key="10">
    <source>
        <dbReference type="ARBA" id="ARBA00026057"/>
    </source>
</evidence>
<comment type="subunit">
    <text evidence="13">Homohexamer; The oligomerization is ATP-dependent.</text>
</comment>
<dbReference type="SUPFAM" id="SSF52540">
    <property type="entry name" value="P-loop containing nucleoside triphosphate hydrolases"/>
    <property type="match status" value="2"/>
</dbReference>
<evidence type="ECO:0000256" key="8">
    <source>
        <dbReference type="ARBA" id="ARBA00023186"/>
    </source>
</evidence>
<evidence type="ECO:0000256" key="12">
    <source>
        <dbReference type="RuleBase" id="RU004432"/>
    </source>
</evidence>
<evidence type="ECO:0000259" key="14">
    <source>
        <dbReference type="PROSITE" id="PS51903"/>
    </source>
</evidence>